<evidence type="ECO:0000313" key="3">
    <source>
        <dbReference type="Proteomes" id="UP001152523"/>
    </source>
</evidence>
<sequence length="124" mass="14427">MPNYSLISPLRNCLPNLLMENIMEIKVHYTDREDGYLWKPNSNGKFSFSSAYDVTRPKVSMKAEYKFLWNQRTPKKIPFSFGSLKTVSFLLMTNLIKLEFLALGLDEGMALERAKWRAGIRVEE</sequence>
<keyword evidence="3" id="KW-1185">Reference proteome</keyword>
<evidence type="ECO:0000313" key="2">
    <source>
        <dbReference type="EMBL" id="CAH9128263.1"/>
    </source>
</evidence>
<gene>
    <name evidence="1" type="ORF">CEPIT_LOCUS28946</name>
    <name evidence="2" type="ORF">CEPIT_LOCUS28948</name>
</gene>
<name>A0AAV0EYB3_9ASTE</name>
<comment type="caution">
    <text evidence="2">The sequence shown here is derived from an EMBL/GenBank/DDBJ whole genome shotgun (WGS) entry which is preliminary data.</text>
</comment>
<accession>A0AAV0EYB3</accession>
<reference evidence="2" key="1">
    <citation type="submission" date="2022-07" db="EMBL/GenBank/DDBJ databases">
        <authorList>
            <person name="Macas J."/>
            <person name="Novak P."/>
            <person name="Neumann P."/>
        </authorList>
    </citation>
    <scope>NUCLEOTIDE SEQUENCE</scope>
</reference>
<evidence type="ECO:0000313" key="1">
    <source>
        <dbReference type="EMBL" id="CAH9128260.1"/>
    </source>
</evidence>
<organism evidence="2 3">
    <name type="scientific">Cuscuta epithymum</name>
    <dbReference type="NCBI Taxonomy" id="186058"/>
    <lineage>
        <taxon>Eukaryota</taxon>
        <taxon>Viridiplantae</taxon>
        <taxon>Streptophyta</taxon>
        <taxon>Embryophyta</taxon>
        <taxon>Tracheophyta</taxon>
        <taxon>Spermatophyta</taxon>
        <taxon>Magnoliopsida</taxon>
        <taxon>eudicotyledons</taxon>
        <taxon>Gunneridae</taxon>
        <taxon>Pentapetalae</taxon>
        <taxon>asterids</taxon>
        <taxon>lamiids</taxon>
        <taxon>Solanales</taxon>
        <taxon>Convolvulaceae</taxon>
        <taxon>Cuscuteae</taxon>
        <taxon>Cuscuta</taxon>
        <taxon>Cuscuta subgen. Cuscuta</taxon>
    </lineage>
</organism>
<protein>
    <submittedName>
        <fullName evidence="2">Uncharacterized protein</fullName>
    </submittedName>
</protein>
<dbReference type="EMBL" id="CAMAPF010000949">
    <property type="protein sequence ID" value="CAH9128263.1"/>
    <property type="molecule type" value="Genomic_DNA"/>
</dbReference>
<proteinExistence type="predicted"/>
<dbReference type="Proteomes" id="UP001152523">
    <property type="component" value="Unassembled WGS sequence"/>
</dbReference>
<dbReference type="EMBL" id="CAMAPF010000949">
    <property type="protein sequence ID" value="CAH9128260.1"/>
    <property type="molecule type" value="Genomic_DNA"/>
</dbReference>
<dbReference type="AlphaFoldDB" id="A0AAV0EYB3"/>